<dbReference type="InterPro" id="IPR013783">
    <property type="entry name" value="Ig-like_fold"/>
</dbReference>
<dbReference type="Proteomes" id="UP000265200">
    <property type="component" value="Chromosome 21"/>
</dbReference>
<dbReference type="SUPFAM" id="SSF48726">
    <property type="entry name" value="Immunoglobulin"/>
    <property type="match status" value="1"/>
</dbReference>
<keyword evidence="2 9" id="KW-0812">Transmembrane</keyword>
<evidence type="ECO:0000256" key="4">
    <source>
        <dbReference type="ARBA" id="ARBA00022989"/>
    </source>
</evidence>
<dbReference type="Gene3D" id="2.60.40.10">
    <property type="entry name" value="Immunoglobulins"/>
    <property type="match status" value="1"/>
</dbReference>
<reference key="1">
    <citation type="journal article" date="2007" name="Nature">
        <title>The medaka draft genome and insights into vertebrate genome evolution.</title>
        <authorList>
            <person name="Kasahara M."/>
            <person name="Naruse K."/>
            <person name="Sasaki S."/>
            <person name="Nakatani Y."/>
            <person name="Qu W."/>
            <person name="Ahsan B."/>
            <person name="Yamada T."/>
            <person name="Nagayasu Y."/>
            <person name="Doi K."/>
            <person name="Kasai Y."/>
            <person name="Jindo T."/>
            <person name="Kobayashi D."/>
            <person name="Shimada A."/>
            <person name="Toyoda A."/>
            <person name="Kuroki Y."/>
            <person name="Fujiyama A."/>
            <person name="Sasaki T."/>
            <person name="Shimizu A."/>
            <person name="Asakawa S."/>
            <person name="Shimizu N."/>
            <person name="Hashimoto S."/>
            <person name="Yang J."/>
            <person name="Lee Y."/>
            <person name="Matsushima K."/>
            <person name="Sugano S."/>
            <person name="Sakaizumi M."/>
            <person name="Narita T."/>
            <person name="Ohishi K."/>
            <person name="Haga S."/>
            <person name="Ohta F."/>
            <person name="Nomoto H."/>
            <person name="Nogata K."/>
            <person name="Morishita T."/>
            <person name="Endo T."/>
            <person name="Shin-I T."/>
            <person name="Takeda H."/>
            <person name="Morishita S."/>
            <person name="Kohara Y."/>
        </authorList>
    </citation>
    <scope>NUCLEOTIDE SEQUENCE [LARGE SCALE GENOMIC DNA]</scope>
    <source>
        <strain>Hd-rR</strain>
    </source>
</reference>
<dbReference type="AlphaFoldDB" id="A0A3P9HE33"/>
<reference evidence="11" key="3">
    <citation type="submission" date="2025-08" db="UniProtKB">
        <authorList>
            <consortium name="Ensembl"/>
        </authorList>
    </citation>
    <scope>IDENTIFICATION</scope>
    <source>
        <strain evidence="11">HSOK</strain>
    </source>
</reference>
<keyword evidence="5 9" id="KW-0472">Membrane</keyword>
<keyword evidence="6" id="KW-1015">Disulfide bond</keyword>
<evidence type="ECO:0000256" key="9">
    <source>
        <dbReference type="SAM" id="Phobius"/>
    </source>
</evidence>
<proteinExistence type="predicted"/>
<dbReference type="Pfam" id="PF07686">
    <property type="entry name" value="V-set"/>
    <property type="match status" value="1"/>
</dbReference>
<keyword evidence="7" id="KW-0325">Glycoprotein</keyword>
<organism evidence="11 12">
    <name type="scientific">Oryzias latipes</name>
    <name type="common">Japanese rice fish</name>
    <name type="synonym">Japanese killifish</name>
    <dbReference type="NCBI Taxonomy" id="8090"/>
    <lineage>
        <taxon>Eukaryota</taxon>
        <taxon>Metazoa</taxon>
        <taxon>Chordata</taxon>
        <taxon>Craniata</taxon>
        <taxon>Vertebrata</taxon>
        <taxon>Euteleostomi</taxon>
        <taxon>Actinopterygii</taxon>
        <taxon>Neopterygii</taxon>
        <taxon>Teleostei</taxon>
        <taxon>Neoteleostei</taxon>
        <taxon>Acanthomorphata</taxon>
        <taxon>Ovalentaria</taxon>
        <taxon>Atherinomorphae</taxon>
        <taxon>Beloniformes</taxon>
        <taxon>Adrianichthyidae</taxon>
        <taxon>Oryziinae</taxon>
        <taxon>Oryzias</taxon>
    </lineage>
</organism>
<reference evidence="11" key="4">
    <citation type="submission" date="2025-09" db="UniProtKB">
        <authorList>
            <consortium name="Ensembl"/>
        </authorList>
    </citation>
    <scope>IDENTIFICATION</scope>
    <source>
        <strain evidence="11">HSOK</strain>
    </source>
</reference>
<comment type="subcellular location">
    <subcellularLocation>
        <location evidence="1">Membrane</location>
        <topology evidence="1">Single-pass type I membrane protein</topology>
    </subcellularLocation>
</comment>
<protein>
    <recommendedName>
        <fullName evidence="10">Immunoglobulin V-set domain-containing protein</fullName>
    </recommendedName>
</protein>
<dbReference type="GO" id="GO:0016020">
    <property type="term" value="C:membrane"/>
    <property type="evidence" value="ECO:0007669"/>
    <property type="project" value="UniProtKB-SubCell"/>
</dbReference>
<feature type="domain" description="Immunoglobulin V-set" evidence="10">
    <location>
        <begin position="36"/>
        <end position="141"/>
    </location>
</feature>
<dbReference type="Ensembl" id="ENSORLT00015005219.1">
    <property type="protein sequence ID" value="ENSORLP00015005853.1"/>
    <property type="gene ID" value="ENSORLG00015006658.1"/>
</dbReference>
<dbReference type="GO" id="GO:0042129">
    <property type="term" value="P:regulation of T cell proliferation"/>
    <property type="evidence" value="ECO:0007669"/>
    <property type="project" value="InterPro"/>
</dbReference>
<evidence type="ECO:0000256" key="6">
    <source>
        <dbReference type="ARBA" id="ARBA00023157"/>
    </source>
</evidence>
<dbReference type="InterPro" id="IPR036179">
    <property type="entry name" value="Ig-like_dom_sf"/>
</dbReference>
<evidence type="ECO:0000256" key="2">
    <source>
        <dbReference type="ARBA" id="ARBA00022692"/>
    </source>
</evidence>
<evidence type="ECO:0000256" key="5">
    <source>
        <dbReference type="ARBA" id="ARBA00023136"/>
    </source>
</evidence>
<name>A0A3P9HE33_ORYLA</name>
<evidence type="ECO:0000256" key="8">
    <source>
        <dbReference type="ARBA" id="ARBA00023319"/>
    </source>
</evidence>
<keyword evidence="8" id="KW-0393">Immunoglobulin domain</keyword>
<keyword evidence="3" id="KW-0732">Signal</keyword>
<dbReference type="InterPro" id="IPR040216">
    <property type="entry name" value="CTLA4/CD28"/>
</dbReference>
<evidence type="ECO:0000256" key="7">
    <source>
        <dbReference type="ARBA" id="ARBA00023180"/>
    </source>
</evidence>
<feature type="transmembrane region" description="Helical" evidence="9">
    <location>
        <begin position="168"/>
        <end position="192"/>
    </location>
</feature>
<reference evidence="11 12" key="2">
    <citation type="submission" date="2017-04" db="EMBL/GenBank/DDBJ databases">
        <title>CpG methylation of centromeres and impact of large insertions on vertebrate speciation.</title>
        <authorList>
            <person name="Ichikawa K."/>
            <person name="Yoshimura J."/>
            <person name="Morishita S."/>
        </authorList>
    </citation>
    <scope>NUCLEOTIDE SEQUENCE</scope>
    <source>
        <strain evidence="11 12">HSOK</strain>
    </source>
</reference>
<evidence type="ECO:0000259" key="10">
    <source>
        <dbReference type="Pfam" id="PF07686"/>
    </source>
</evidence>
<dbReference type="FunFam" id="2.60.40.10:FF:000874">
    <property type="entry name" value="Inducible T-cell costimulator"/>
    <property type="match status" value="1"/>
</dbReference>
<sequence>MVVADCVFGWRMLTVLGVCLPLYSAVKVVQPYRVESTNGTARIRCTFHPEMNLEDLRVTLLRGLHGHQELCSFFLNLTGQTETHGGRPGQVQCSGQTADGAVEVTLSDLKAADTDVYRCKIQTFYPPPYLQLTGNGTLIHVIEHPDCPSVNAQRRHEEGEEGKKEATLAAASTPVAVLVTVIICVLVIIIYLQILQCERNRREVVRKPLPFVHHRPNPSSFLTKSIV</sequence>
<dbReference type="InterPro" id="IPR013106">
    <property type="entry name" value="Ig_V-set"/>
</dbReference>
<evidence type="ECO:0000313" key="11">
    <source>
        <dbReference type="Ensembl" id="ENSORLP00015005853.1"/>
    </source>
</evidence>
<dbReference type="PANTHER" id="PTHR11494:SF8">
    <property type="entry name" value="CYTOTOXIC T-LYMPHOCYTE PROTEIN 4"/>
    <property type="match status" value="1"/>
</dbReference>
<evidence type="ECO:0000256" key="3">
    <source>
        <dbReference type="ARBA" id="ARBA00022729"/>
    </source>
</evidence>
<accession>A0A3P9HE33</accession>
<dbReference type="PANTHER" id="PTHR11494">
    <property type="entry name" value="CYTOTOXIC T-LYMPHOCYTE PROTEIN"/>
    <property type="match status" value="1"/>
</dbReference>
<evidence type="ECO:0000256" key="1">
    <source>
        <dbReference type="ARBA" id="ARBA00004479"/>
    </source>
</evidence>
<evidence type="ECO:0000313" key="12">
    <source>
        <dbReference type="Proteomes" id="UP000265200"/>
    </source>
</evidence>
<keyword evidence="4 9" id="KW-1133">Transmembrane helix</keyword>